<gene>
    <name evidence="16" type="ORF">G6F51_004186</name>
</gene>
<evidence type="ECO:0000256" key="13">
    <source>
        <dbReference type="RuleBase" id="RU367045"/>
    </source>
</evidence>
<dbReference type="InterPro" id="IPR029067">
    <property type="entry name" value="CDC48_domain_2-like_sf"/>
</dbReference>
<dbReference type="Pfam" id="PF00004">
    <property type="entry name" value="AAA"/>
    <property type="match status" value="2"/>
</dbReference>
<dbReference type="EMBL" id="JAANIT010000454">
    <property type="protein sequence ID" value="KAG1547567.1"/>
    <property type="molecule type" value="Genomic_DNA"/>
</dbReference>
<feature type="domain" description="CDC48 N-terminal subdomain" evidence="15">
    <location>
        <begin position="18"/>
        <end position="95"/>
    </location>
</feature>
<dbReference type="SUPFAM" id="SSF54585">
    <property type="entry name" value="Cdc48 domain 2-like"/>
    <property type="match status" value="1"/>
</dbReference>
<keyword evidence="13" id="KW-0378">Hydrolase</keyword>
<keyword evidence="13" id="KW-0931">ER-Golgi transport</keyword>
<evidence type="ECO:0000313" key="16">
    <source>
        <dbReference type="EMBL" id="KAG1547567.1"/>
    </source>
</evidence>
<name>A0A9P6YG08_RHIOR</name>
<dbReference type="GO" id="GO:0043001">
    <property type="term" value="P:Golgi to plasma membrane protein transport"/>
    <property type="evidence" value="ECO:0007669"/>
    <property type="project" value="TreeGrafter"/>
</dbReference>
<keyword evidence="10 13" id="KW-0653">Protein transport</keyword>
<comment type="subcellular location">
    <subcellularLocation>
        <location evidence="2 13">Cytoplasm</location>
    </subcellularLocation>
</comment>
<evidence type="ECO:0000256" key="3">
    <source>
        <dbReference type="ARBA" id="ARBA00006914"/>
    </source>
</evidence>
<dbReference type="SUPFAM" id="SSF50692">
    <property type="entry name" value="ADC-like"/>
    <property type="match status" value="1"/>
</dbReference>
<comment type="caution">
    <text evidence="16">The sequence shown here is derived from an EMBL/GenBank/DDBJ whole genome shotgun (WGS) entry which is preliminary data.</text>
</comment>
<evidence type="ECO:0000256" key="10">
    <source>
        <dbReference type="ARBA" id="ARBA00022927"/>
    </source>
</evidence>
<dbReference type="GO" id="GO:0035494">
    <property type="term" value="P:SNARE complex disassembly"/>
    <property type="evidence" value="ECO:0007669"/>
    <property type="project" value="InterPro"/>
</dbReference>
<dbReference type="PROSITE" id="PS00674">
    <property type="entry name" value="AAA"/>
    <property type="match status" value="1"/>
</dbReference>
<evidence type="ECO:0000259" key="15">
    <source>
        <dbReference type="SMART" id="SM01073"/>
    </source>
</evidence>
<dbReference type="FunFam" id="3.40.50.300:FF:000166">
    <property type="entry name" value="vesicle-fusing ATPase isoform X1"/>
    <property type="match status" value="1"/>
</dbReference>
<comment type="cofactor">
    <cofactor evidence="1">
        <name>Mg(2+)</name>
        <dbReference type="ChEBI" id="CHEBI:18420"/>
    </cofactor>
</comment>
<evidence type="ECO:0000256" key="8">
    <source>
        <dbReference type="ARBA" id="ARBA00022840"/>
    </source>
</evidence>
<evidence type="ECO:0000259" key="14">
    <source>
        <dbReference type="SMART" id="SM00382"/>
    </source>
</evidence>
<dbReference type="InterPro" id="IPR003959">
    <property type="entry name" value="ATPase_AAA_core"/>
</dbReference>
<keyword evidence="6" id="KW-0677">Repeat</keyword>
<dbReference type="SMART" id="SM00382">
    <property type="entry name" value="AAA"/>
    <property type="match status" value="2"/>
</dbReference>
<evidence type="ECO:0000313" key="17">
    <source>
        <dbReference type="Proteomes" id="UP000717996"/>
    </source>
</evidence>
<dbReference type="Proteomes" id="UP000717996">
    <property type="component" value="Unassembled WGS sequence"/>
</dbReference>
<dbReference type="GO" id="GO:0005524">
    <property type="term" value="F:ATP binding"/>
    <property type="evidence" value="ECO:0007669"/>
    <property type="project" value="UniProtKB-UniRule"/>
</dbReference>
<sequence length="753" mass="84011">MYYSNHDSHFSEKEQNGFFEVAQCPTDSAALTNFAYIAPGTIDPKIHYVIVAREYVFSVRVDRSMQKNEIGINGTHRRWANFSVGQKVTVDPFDIHSEGIDIYLANLKLDLEFYQKSNRMTDEFKEEDLAQAFSINFHSQMFTRGQFFVFEYCGVKFRATVTDLDVVDLNVLKKGEVDPRQEKKPVSATRGILMRETNIEFAKSEGSFVNLKASKKKAMKAKALIKPDFKFEDLGIGGLDDEFNAIFRRAFASRIFPPALVEKLGVQHVKGILLYGPPGTGKTLMARQIGKMLNAKEPKVVSGPEVLSKFVGQSEENVRKLFAEAEEEYRQKGEESNLHIIIFDELDAICKARGMRSGDTGVGDSVVNQLLAKMDGVEQLNNILIIGMTNRKDMIDEALLRPGRLEVHMEIGLPDEVGRLQILKIHTAKMRENDVLEPEVSLDELAELTKNYSGAEISGVVKAASSYAFSRHIKVGTMAGISTDMDDMKVGMEDFLNALKEVQPSFGVSEAELKQCVQNSIISFSPSIKEILTDGKLYVDQVRQSSRTPLVSVLLTGPAGSGKTALAATIAMQSDFPFIKLISPETMVGMSEAAKVTEINKIFNDSYKSPTSVIVVDGIERLLDYVPIGPRFSNGVLQALLVLLKKKPPKGRRLLILATATQRDILEHMGMTTEFSTEIYVPAITSLEGVDLILQELELFDDDERMKALNYLEQANMNHKLSIGVKKLLMIIEMARQDEDKVGKFVNTILSLH</sequence>
<dbReference type="FunFam" id="3.40.50.300:FF:000187">
    <property type="entry name" value="Vesicular-fusion ATPase SEC18"/>
    <property type="match status" value="1"/>
</dbReference>
<dbReference type="Gene3D" id="1.10.8.60">
    <property type="match status" value="2"/>
</dbReference>
<evidence type="ECO:0000256" key="2">
    <source>
        <dbReference type="ARBA" id="ARBA00004496"/>
    </source>
</evidence>
<evidence type="ECO:0000256" key="9">
    <source>
        <dbReference type="ARBA" id="ARBA00022842"/>
    </source>
</evidence>
<evidence type="ECO:0000256" key="11">
    <source>
        <dbReference type="ARBA" id="ARBA00056429"/>
    </source>
</evidence>
<dbReference type="InterPro" id="IPR003593">
    <property type="entry name" value="AAA+_ATPase"/>
</dbReference>
<dbReference type="Gene3D" id="2.40.40.20">
    <property type="match status" value="1"/>
</dbReference>
<dbReference type="SMART" id="SM01073">
    <property type="entry name" value="CDC48_N"/>
    <property type="match status" value="1"/>
</dbReference>
<dbReference type="Gene3D" id="3.10.330.10">
    <property type="match status" value="1"/>
</dbReference>
<protein>
    <recommendedName>
        <fullName evidence="12 13">Vesicular-fusion protein SEC18</fullName>
    </recommendedName>
</protein>
<dbReference type="InterPro" id="IPR041569">
    <property type="entry name" value="AAA_lid_3"/>
</dbReference>
<organism evidence="16 17">
    <name type="scientific">Rhizopus oryzae</name>
    <name type="common">Mucormycosis agent</name>
    <name type="synonym">Rhizopus arrhizus var. delemar</name>
    <dbReference type="NCBI Taxonomy" id="64495"/>
    <lineage>
        <taxon>Eukaryota</taxon>
        <taxon>Fungi</taxon>
        <taxon>Fungi incertae sedis</taxon>
        <taxon>Mucoromycota</taxon>
        <taxon>Mucoromycotina</taxon>
        <taxon>Mucoromycetes</taxon>
        <taxon>Mucorales</taxon>
        <taxon>Mucorineae</taxon>
        <taxon>Rhizopodaceae</taxon>
        <taxon>Rhizopus</taxon>
    </lineage>
</organism>
<dbReference type="InterPro" id="IPR027417">
    <property type="entry name" value="P-loop_NTPase"/>
</dbReference>
<evidence type="ECO:0000256" key="1">
    <source>
        <dbReference type="ARBA" id="ARBA00001946"/>
    </source>
</evidence>
<dbReference type="Pfam" id="PF17862">
    <property type="entry name" value="AAA_lid_3"/>
    <property type="match status" value="1"/>
</dbReference>
<dbReference type="PANTHER" id="PTHR23078:SF3">
    <property type="entry name" value="VESICLE-FUSING ATPASE"/>
    <property type="match status" value="1"/>
</dbReference>
<dbReference type="GO" id="GO:0005795">
    <property type="term" value="C:Golgi stack"/>
    <property type="evidence" value="ECO:0007669"/>
    <property type="project" value="TreeGrafter"/>
</dbReference>
<dbReference type="InterPro" id="IPR039812">
    <property type="entry name" value="Vesicle-fus_ATPase"/>
</dbReference>
<keyword evidence="7 13" id="KW-0547">Nucleotide-binding</keyword>
<feature type="domain" description="AAA+ ATPase" evidence="14">
    <location>
        <begin position="549"/>
        <end position="685"/>
    </location>
</feature>
<dbReference type="CDD" id="cd19504">
    <property type="entry name" value="RecA-like_NSF-SEC18_r1-like"/>
    <property type="match status" value="1"/>
</dbReference>
<dbReference type="PANTHER" id="PTHR23078">
    <property type="entry name" value="VESICULAR-FUSION PROTEIN NSF"/>
    <property type="match status" value="1"/>
</dbReference>
<dbReference type="Pfam" id="PF21964">
    <property type="entry name" value="NSF_ATPase_lid"/>
    <property type="match status" value="1"/>
</dbReference>
<evidence type="ECO:0000256" key="12">
    <source>
        <dbReference type="ARBA" id="ARBA00068637"/>
    </source>
</evidence>
<dbReference type="InterPro" id="IPR009010">
    <property type="entry name" value="Asp_de-COase-like_dom_sf"/>
</dbReference>
<keyword evidence="5 13" id="KW-0963">Cytoplasm</keyword>
<keyword evidence="8 13" id="KW-0067">ATP-binding</keyword>
<dbReference type="InterPro" id="IPR054419">
    <property type="entry name" value="NSF_ATPase_lid"/>
</dbReference>
<dbReference type="OMA" id="VINWGTP"/>
<comment type="function">
    <text evidence="11 13">Required for vesicle-mediated transport. Catalyzes the fusion of transport vesicles within the Golgi cisternae. Is also required for transport from the endoplasmic reticulum to the Golgi stack. Seems to function as a fusion protein required for the delivery of cargo proteins to all compartments of the Golgi stack independent of vesicle origin.</text>
</comment>
<dbReference type="GO" id="GO:0006891">
    <property type="term" value="P:intra-Golgi vesicle-mediated transport"/>
    <property type="evidence" value="ECO:0007669"/>
    <property type="project" value="TreeGrafter"/>
</dbReference>
<dbReference type="FunFam" id="1.10.8.60:FF:000026">
    <property type="entry name" value="vesicle-fusing ATPase isoform X1"/>
    <property type="match status" value="1"/>
</dbReference>
<dbReference type="AlphaFoldDB" id="A0A9P6YG08"/>
<reference evidence="16" key="1">
    <citation type="journal article" date="2020" name="Microb. Genom.">
        <title>Genetic diversity of clinical and environmental Mucorales isolates obtained from an investigation of mucormycosis cases among solid organ transplant recipients.</title>
        <authorList>
            <person name="Nguyen M.H."/>
            <person name="Kaul D."/>
            <person name="Muto C."/>
            <person name="Cheng S.J."/>
            <person name="Richter R.A."/>
            <person name="Bruno V.M."/>
            <person name="Liu G."/>
            <person name="Beyhan S."/>
            <person name="Sundermann A.J."/>
            <person name="Mounaud S."/>
            <person name="Pasculle A.W."/>
            <person name="Nierman W.C."/>
            <person name="Driscoll E."/>
            <person name="Cumbie R."/>
            <person name="Clancy C.J."/>
            <person name="Dupont C.L."/>
        </authorList>
    </citation>
    <scope>NUCLEOTIDE SEQUENCE</scope>
    <source>
        <strain evidence="16">GL16</strain>
    </source>
</reference>
<evidence type="ECO:0000256" key="7">
    <source>
        <dbReference type="ARBA" id="ARBA00022741"/>
    </source>
</evidence>
<accession>A0A9P6YG08</accession>
<dbReference type="InterPro" id="IPR003960">
    <property type="entry name" value="ATPase_AAA_CS"/>
</dbReference>
<keyword evidence="9" id="KW-0460">Magnesium</keyword>
<keyword evidence="4 13" id="KW-0813">Transport</keyword>
<proteinExistence type="inferred from homology"/>
<feature type="domain" description="AAA+ ATPase" evidence="14">
    <location>
        <begin position="268"/>
        <end position="415"/>
    </location>
</feature>
<dbReference type="OrthoDB" id="9982946at2759"/>
<evidence type="ECO:0000256" key="4">
    <source>
        <dbReference type="ARBA" id="ARBA00022448"/>
    </source>
</evidence>
<dbReference type="GO" id="GO:0016887">
    <property type="term" value="F:ATP hydrolysis activity"/>
    <property type="evidence" value="ECO:0007669"/>
    <property type="project" value="InterPro"/>
</dbReference>
<dbReference type="SUPFAM" id="SSF52540">
    <property type="entry name" value="P-loop containing nucleoside triphosphate hydrolases"/>
    <property type="match status" value="2"/>
</dbReference>
<dbReference type="InterPro" id="IPR003338">
    <property type="entry name" value="CDC4_N-term_subdom"/>
</dbReference>
<dbReference type="CDD" id="cd00009">
    <property type="entry name" value="AAA"/>
    <property type="match status" value="1"/>
</dbReference>
<evidence type="ECO:0000256" key="5">
    <source>
        <dbReference type="ARBA" id="ARBA00022490"/>
    </source>
</evidence>
<dbReference type="Gene3D" id="3.40.50.300">
    <property type="entry name" value="P-loop containing nucleotide triphosphate hydrolases"/>
    <property type="match status" value="2"/>
</dbReference>
<comment type="similarity">
    <text evidence="3 13">Belongs to the AAA ATPase family.</text>
</comment>
<evidence type="ECO:0000256" key="6">
    <source>
        <dbReference type="ARBA" id="ARBA00022737"/>
    </source>
</evidence>